<dbReference type="AlphaFoldDB" id="A0A428US11"/>
<dbReference type="Pfam" id="PF00840">
    <property type="entry name" value="Glyco_hydro_7"/>
    <property type="match status" value="1"/>
</dbReference>
<keyword evidence="5" id="KW-0325">Glycoprotein</keyword>
<evidence type="ECO:0000256" key="5">
    <source>
        <dbReference type="ARBA" id="ARBA00023180"/>
    </source>
</evidence>
<dbReference type="PANTHER" id="PTHR33753:SF1">
    <property type="entry name" value="ENDO-BETA-1,4-GLUCANASE CELB"/>
    <property type="match status" value="1"/>
</dbReference>
<evidence type="ECO:0000313" key="12">
    <source>
        <dbReference type="Proteomes" id="UP000288429"/>
    </source>
</evidence>
<dbReference type="GO" id="GO:0008810">
    <property type="term" value="F:cellulase activity"/>
    <property type="evidence" value="ECO:0007669"/>
    <property type="project" value="UniProtKB-EC"/>
</dbReference>
<evidence type="ECO:0000256" key="8">
    <source>
        <dbReference type="ARBA" id="ARBA00023326"/>
    </source>
</evidence>
<feature type="chain" id="PRO_5019215431" description="Glucanase" evidence="10">
    <location>
        <begin position="19"/>
        <end position="449"/>
    </location>
</feature>
<gene>
    <name evidence="11" type="ORF">CDV31_004114</name>
</gene>
<dbReference type="CDD" id="cd07999">
    <property type="entry name" value="GH7_CBH_EG"/>
    <property type="match status" value="1"/>
</dbReference>
<keyword evidence="7 9" id="KW-0326">Glycosidase</keyword>
<protein>
    <recommendedName>
        <fullName evidence="9">Glucanase</fullName>
        <ecNumber evidence="9">3.2.1.-</ecNumber>
    </recommendedName>
</protein>
<dbReference type="SUPFAM" id="SSF49899">
    <property type="entry name" value="Concanavalin A-like lectins/glucanases"/>
    <property type="match status" value="1"/>
</dbReference>
<name>A0A428US11_9HYPO</name>
<comment type="catalytic activity">
    <reaction evidence="1">
        <text>Endohydrolysis of (1-&gt;4)-beta-D-glucosidic linkages in cellulose, lichenin and cereal beta-D-glucans.</text>
        <dbReference type="EC" id="3.2.1.4"/>
    </reaction>
</comment>
<comment type="caution">
    <text evidence="11">The sequence shown here is derived from an EMBL/GenBank/DDBJ whole genome shotgun (WGS) entry which is preliminary data.</text>
</comment>
<dbReference type="EC" id="3.2.1.-" evidence="9"/>
<dbReference type="GO" id="GO:0030245">
    <property type="term" value="P:cellulose catabolic process"/>
    <property type="evidence" value="ECO:0007669"/>
    <property type="project" value="UniProtKB-KW"/>
</dbReference>
<dbReference type="Proteomes" id="UP000288429">
    <property type="component" value="Unassembled WGS sequence"/>
</dbReference>
<keyword evidence="3 9" id="KW-0378">Hydrolase</keyword>
<accession>A0A428US11</accession>
<evidence type="ECO:0000256" key="4">
    <source>
        <dbReference type="ARBA" id="ARBA00023001"/>
    </source>
</evidence>
<evidence type="ECO:0000313" key="11">
    <source>
        <dbReference type="EMBL" id="RSM17057.1"/>
    </source>
</evidence>
<comment type="similarity">
    <text evidence="2 9">Belongs to the glycosyl hydrolase 7 (cellulase C) family.</text>
</comment>
<dbReference type="InterPro" id="IPR013320">
    <property type="entry name" value="ConA-like_dom_sf"/>
</dbReference>
<keyword evidence="10" id="KW-0732">Signal</keyword>
<evidence type="ECO:0000256" key="10">
    <source>
        <dbReference type="SAM" id="SignalP"/>
    </source>
</evidence>
<dbReference type="InterPro" id="IPR037019">
    <property type="entry name" value="Glyco_hydro_7_sf"/>
</dbReference>
<evidence type="ECO:0000256" key="7">
    <source>
        <dbReference type="ARBA" id="ARBA00023295"/>
    </source>
</evidence>
<feature type="signal peptide" evidence="10">
    <location>
        <begin position="1"/>
        <end position="18"/>
    </location>
</feature>
<sequence length="449" mass="49197">MASLSLLLFGLAVQLVAGQTPGNTPEVHPKLDTFRCTVLGGCKKQTNYIVMESSQHPIHQVDNNNLSCGNWGEKPNSTVCPDAASCAENCIIEGVPDYQVQGISTSGTELRLQQRRNNQTVSPRVYLLDENKKEYDMLYLTGSELTFDVEMDKLPCGMNSALYLSEMFKDGGKSLSPHNKAGAYYGTGYCDAQCFVTPFINGVGNIDGYGSCCNELDIWEANSRATHIAPHPCNQTGVYECTGAECGSEGVCDKPGCGWNPNRHNNTDYYGRGGSYKVESTRKFTVVTQFLSNKNGDLTELHRHYVQDNKIIESAVVTLPGVPNVNFMNDEYCEATGANAFTRLGGMKGMGESMTRGMVLIFSLWWDEGGNMAWLDQGEAGPCDATEGSPANILKIQPNPEVTFSNIKIGEINSTFSTGSGYGRDRFAKGLEKGHVRHHLHQHKRRGSF</sequence>
<evidence type="ECO:0000256" key="2">
    <source>
        <dbReference type="ARBA" id="ARBA00006044"/>
    </source>
</evidence>
<keyword evidence="4 9" id="KW-0136">Cellulose degradation</keyword>
<dbReference type="PANTHER" id="PTHR33753">
    <property type="entry name" value="1,4-BETA-D-GLUCAN CELLOBIOHYDROLASE B"/>
    <property type="match status" value="1"/>
</dbReference>
<evidence type="ECO:0000256" key="1">
    <source>
        <dbReference type="ARBA" id="ARBA00000966"/>
    </source>
</evidence>
<dbReference type="InterPro" id="IPR001722">
    <property type="entry name" value="Glyco_hydro_7"/>
</dbReference>
<reference evidence="11 12" key="1">
    <citation type="submission" date="2017-06" db="EMBL/GenBank/DDBJ databases">
        <title>Cmopartive genomic analysis of Ambrosia Fusariam Clade fungi.</title>
        <authorList>
            <person name="Stajich J.E."/>
            <person name="Carrillo J."/>
            <person name="Kijimoto T."/>
            <person name="Eskalen A."/>
            <person name="O'Donnell K."/>
            <person name="Kasson M."/>
        </authorList>
    </citation>
    <scope>NUCLEOTIDE SEQUENCE [LARGE SCALE GENOMIC DNA]</scope>
    <source>
        <strain evidence="11 12">NRRL 20438</strain>
    </source>
</reference>
<organism evidence="11 12">
    <name type="scientific">Fusarium ambrosium</name>
    <dbReference type="NCBI Taxonomy" id="131363"/>
    <lineage>
        <taxon>Eukaryota</taxon>
        <taxon>Fungi</taxon>
        <taxon>Dikarya</taxon>
        <taxon>Ascomycota</taxon>
        <taxon>Pezizomycotina</taxon>
        <taxon>Sordariomycetes</taxon>
        <taxon>Hypocreomycetidae</taxon>
        <taxon>Hypocreales</taxon>
        <taxon>Nectriaceae</taxon>
        <taxon>Fusarium</taxon>
        <taxon>Fusarium solani species complex</taxon>
    </lineage>
</organism>
<proteinExistence type="inferred from homology"/>
<evidence type="ECO:0000256" key="9">
    <source>
        <dbReference type="RuleBase" id="RU361164"/>
    </source>
</evidence>
<dbReference type="PRINTS" id="PR00734">
    <property type="entry name" value="GLHYDRLASE7"/>
</dbReference>
<evidence type="ECO:0000256" key="6">
    <source>
        <dbReference type="ARBA" id="ARBA00023277"/>
    </source>
</evidence>
<keyword evidence="6" id="KW-0119">Carbohydrate metabolism</keyword>
<dbReference type="Gene3D" id="2.70.100.10">
    <property type="entry name" value="Glycoside hydrolase, family 7, domain"/>
    <property type="match status" value="1"/>
</dbReference>
<dbReference type="EMBL" id="NIZV01000038">
    <property type="protein sequence ID" value="RSM17057.1"/>
    <property type="molecule type" value="Genomic_DNA"/>
</dbReference>
<keyword evidence="8 9" id="KW-0624">Polysaccharide degradation</keyword>
<keyword evidence="12" id="KW-1185">Reference proteome</keyword>
<evidence type="ECO:0000256" key="3">
    <source>
        <dbReference type="ARBA" id="ARBA00022801"/>
    </source>
</evidence>